<evidence type="ECO:0000313" key="10">
    <source>
        <dbReference type="EMBL" id="TPH12222.1"/>
    </source>
</evidence>
<comment type="subcellular location">
    <subcellularLocation>
        <location evidence="1">Cell membrane</location>
        <topology evidence="1">Multi-pass membrane protein</topology>
    </subcellularLocation>
</comment>
<comment type="caution">
    <text evidence="10">The sequence shown here is derived from an EMBL/GenBank/DDBJ whole genome shotgun (WGS) entry which is preliminary data.</text>
</comment>
<evidence type="ECO:0000256" key="5">
    <source>
        <dbReference type="ARBA" id="ARBA00022692"/>
    </source>
</evidence>
<evidence type="ECO:0000256" key="7">
    <source>
        <dbReference type="ARBA" id="ARBA00023136"/>
    </source>
</evidence>
<keyword evidence="7 8" id="KW-0472">Membrane</keyword>
<evidence type="ECO:0000259" key="9">
    <source>
        <dbReference type="PROSITE" id="PS51012"/>
    </source>
</evidence>
<evidence type="ECO:0000256" key="4">
    <source>
        <dbReference type="ARBA" id="ARBA00022475"/>
    </source>
</evidence>
<proteinExistence type="inferred from homology"/>
<keyword evidence="3" id="KW-0813">Transport</keyword>
<keyword evidence="11" id="KW-1185">Reference proteome</keyword>
<feature type="domain" description="ABC transmembrane type-2" evidence="9">
    <location>
        <begin position="147"/>
        <end position="378"/>
    </location>
</feature>
<dbReference type="PROSITE" id="PS51012">
    <property type="entry name" value="ABC_TM2"/>
    <property type="match status" value="1"/>
</dbReference>
<dbReference type="InterPro" id="IPR051449">
    <property type="entry name" value="ABC-2_transporter_component"/>
</dbReference>
<accession>A0A502KKV6</accession>
<feature type="transmembrane region" description="Helical" evidence="8">
    <location>
        <begin position="184"/>
        <end position="204"/>
    </location>
</feature>
<dbReference type="InterPro" id="IPR013525">
    <property type="entry name" value="ABC2_TM"/>
</dbReference>
<dbReference type="Proteomes" id="UP000315303">
    <property type="component" value="Unassembled WGS sequence"/>
</dbReference>
<comment type="similarity">
    <text evidence="2">Belongs to the ABC-2 integral membrane protein family.</text>
</comment>
<dbReference type="PANTHER" id="PTHR30294">
    <property type="entry name" value="MEMBRANE COMPONENT OF ABC TRANSPORTER YHHJ-RELATED"/>
    <property type="match status" value="1"/>
</dbReference>
<evidence type="ECO:0000256" key="6">
    <source>
        <dbReference type="ARBA" id="ARBA00022989"/>
    </source>
</evidence>
<dbReference type="GO" id="GO:0005886">
    <property type="term" value="C:plasma membrane"/>
    <property type="evidence" value="ECO:0007669"/>
    <property type="project" value="UniProtKB-SubCell"/>
</dbReference>
<keyword evidence="6 8" id="KW-1133">Transmembrane helix</keyword>
<reference evidence="10 11" key="1">
    <citation type="submission" date="2019-01" db="EMBL/GenBank/DDBJ databases">
        <title>Litorilituus lipolytica sp. nov., isolated from intertidal sand of the Yellow Sea in China.</title>
        <authorList>
            <person name="Liu A."/>
        </authorList>
    </citation>
    <scope>NUCLEOTIDE SEQUENCE [LARGE SCALE GENOMIC DNA]</scope>
    <source>
        <strain evidence="10 11">RZ04</strain>
    </source>
</reference>
<sequence>MLIESIKKEAIIILNDLHSVAVLLILPITFMVIMTFAMGEKQANLVKKINVSVHAEKSDYSLLSLVSYLKTSGFKVNQEESVDAFISIESGFERNLLLKDSEAQILLSYSNELSPQTRLMIAELVKVSISKMKLHAYMEEVGDFDESLSMAEKVDIVNESSSVDYLLNEQNQDQVFSAPTLYSIPSWLIFGVFFIVLPISTTLIKEKENGTLIRIQTYPISNQQYLFTKALSYSAVSVIQWLLLSVVGLAFVPWLTDQALLVINSPSLYLLSAAFIIASAICFALLIAALVNTYEQAIVLGGGINILMAALSGFMVPIDMMPDALANIANFSPMYWSADILKQGLAGDSLMQAVPNMIKLSVFGLGCYLLALNLFIKKTNKLSWT</sequence>
<evidence type="ECO:0000256" key="3">
    <source>
        <dbReference type="ARBA" id="ARBA00022448"/>
    </source>
</evidence>
<gene>
    <name evidence="10" type="ORF">EPA86_17925</name>
</gene>
<evidence type="ECO:0000256" key="1">
    <source>
        <dbReference type="ARBA" id="ARBA00004651"/>
    </source>
</evidence>
<name>A0A502KKV6_9GAMM</name>
<feature type="transmembrane region" description="Helical" evidence="8">
    <location>
        <begin position="230"/>
        <end position="256"/>
    </location>
</feature>
<feature type="transmembrane region" description="Helical" evidence="8">
    <location>
        <begin position="268"/>
        <end position="291"/>
    </location>
</feature>
<keyword evidence="5 8" id="KW-0812">Transmembrane</keyword>
<keyword evidence="4" id="KW-1003">Cell membrane</keyword>
<evidence type="ECO:0000256" key="8">
    <source>
        <dbReference type="SAM" id="Phobius"/>
    </source>
</evidence>
<evidence type="ECO:0000313" key="11">
    <source>
        <dbReference type="Proteomes" id="UP000315303"/>
    </source>
</evidence>
<feature type="transmembrane region" description="Helical" evidence="8">
    <location>
        <begin position="357"/>
        <end position="376"/>
    </location>
</feature>
<feature type="transmembrane region" description="Helical" evidence="8">
    <location>
        <begin position="298"/>
        <end position="318"/>
    </location>
</feature>
<dbReference type="EMBL" id="SAWY01000041">
    <property type="protein sequence ID" value="TPH12222.1"/>
    <property type="molecule type" value="Genomic_DNA"/>
</dbReference>
<dbReference type="PANTHER" id="PTHR30294:SF38">
    <property type="entry name" value="TRANSPORT PERMEASE PROTEIN"/>
    <property type="match status" value="1"/>
</dbReference>
<evidence type="ECO:0000256" key="2">
    <source>
        <dbReference type="ARBA" id="ARBA00007783"/>
    </source>
</evidence>
<feature type="transmembrane region" description="Helical" evidence="8">
    <location>
        <begin position="20"/>
        <end position="39"/>
    </location>
</feature>
<dbReference type="InterPro" id="IPR047817">
    <property type="entry name" value="ABC2_TM_bact-type"/>
</dbReference>
<dbReference type="RefSeq" id="WP_140605752.1">
    <property type="nucleotide sequence ID" value="NZ_SAWY01000041.1"/>
</dbReference>
<dbReference type="AlphaFoldDB" id="A0A502KKV6"/>
<organism evidence="10 11">
    <name type="scientific">Litorilituus lipolyticus</name>
    <dbReference type="NCBI Taxonomy" id="2491017"/>
    <lineage>
        <taxon>Bacteria</taxon>
        <taxon>Pseudomonadati</taxon>
        <taxon>Pseudomonadota</taxon>
        <taxon>Gammaproteobacteria</taxon>
        <taxon>Alteromonadales</taxon>
        <taxon>Colwelliaceae</taxon>
        <taxon>Litorilituus</taxon>
    </lineage>
</organism>
<protein>
    <submittedName>
        <fullName evidence="10">ABC transporter permease</fullName>
    </submittedName>
</protein>
<dbReference type="GO" id="GO:0140359">
    <property type="term" value="F:ABC-type transporter activity"/>
    <property type="evidence" value="ECO:0007669"/>
    <property type="project" value="InterPro"/>
</dbReference>
<dbReference type="OrthoDB" id="266913at2"/>
<dbReference type="Pfam" id="PF12698">
    <property type="entry name" value="ABC2_membrane_3"/>
    <property type="match status" value="1"/>
</dbReference>